<dbReference type="Proteomes" id="UP000805193">
    <property type="component" value="Unassembled WGS sequence"/>
</dbReference>
<dbReference type="EMBL" id="JABSTQ010010762">
    <property type="protein sequence ID" value="KAG0418133.1"/>
    <property type="molecule type" value="Genomic_DNA"/>
</dbReference>
<reference evidence="1 2" key="1">
    <citation type="journal article" date="2020" name="Cell">
        <title>Large-Scale Comparative Analyses of Tick Genomes Elucidate Their Genetic Diversity and Vector Capacities.</title>
        <authorList>
            <consortium name="Tick Genome and Microbiome Consortium (TIGMIC)"/>
            <person name="Jia N."/>
            <person name="Wang J."/>
            <person name="Shi W."/>
            <person name="Du L."/>
            <person name="Sun Y."/>
            <person name="Zhan W."/>
            <person name="Jiang J.F."/>
            <person name="Wang Q."/>
            <person name="Zhang B."/>
            <person name="Ji P."/>
            <person name="Bell-Sakyi L."/>
            <person name="Cui X.M."/>
            <person name="Yuan T.T."/>
            <person name="Jiang B.G."/>
            <person name="Yang W.F."/>
            <person name="Lam T.T."/>
            <person name="Chang Q.C."/>
            <person name="Ding S.J."/>
            <person name="Wang X.J."/>
            <person name="Zhu J.G."/>
            <person name="Ruan X.D."/>
            <person name="Zhao L."/>
            <person name="Wei J.T."/>
            <person name="Ye R.Z."/>
            <person name="Que T.C."/>
            <person name="Du C.H."/>
            <person name="Zhou Y.H."/>
            <person name="Cheng J.X."/>
            <person name="Dai P.F."/>
            <person name="Guo W.B."/>
            <person name="Han X.H."/>
            <person name="Huang E.J."/>
            <person name="Li L.F."/>
            <person name="Wei W."/>
            <person name="Gao Y.C."/>
            <person name="Liu J.Z."/>
            <person name="Shao H.Z."/>
            <person name="Wang X."/>
            <person name="Wang C.C."/>
            <person name="Yang T.C."/>
            <person name="Huo Q.B."/>
            <person name="Li W."/>
            <person name="Chen H.Y."/>
            <person name="Chen S.E."/>
            <person name="Zhou L.G."/>
            <person name="Ni X.B."/>
            <person name="Tian J.H."/>
            <person name="Sheng Y."/>
            <person name="Liu T."/>
            <person name="Pan Y.S."/>
            <person name="Xia L.Y."/>
            <person name="Li J."/>
            <person name="Zhao F."/>
            <person name="Cao W.C."/>
        </authorList>
    </citation>
    <scope>NUCLEOTIDE SEQUENCE [LARGE SCALE GENOMIC DNA]</scope>
    <source>
        <strain evidence="1">Iper-2018</strain>
    </source>
</reference>
<proteinExistence type="predicted"/>
<organism evidence="1 2">
    <name type="scientific">Ixodes persulcatus</name>
    <name type="common">Taiga tick</name>
    <dbReference type="NCBI Taxonomy" id="34615"/>
    <lineage>
        <taxon>Eukaryota</taxon>
        <taxon>Metazoa</taxon>
        <taxon>Ecdysozoa</taxon>
        <taxon>Arthropoda</taxon>
        <taxon>Chelicerata</taxon>
        <taxon>Arachnida</taxon>
        <taxon>Acari</taxon>
        <taxon>Parasitiformes</taxon>
        <taxon>Ixodida</taxon>
        <taxon>Ixodoidea</taxon>
        <taxon>Ixodidae</taxon>
        <taxon>Ixodinae</taxon>
        <taxon>Ixodes</taxon>
    </lineage>
</organism>
<name>A0AC60PDV2_IXOPE</name>
<comment type="caution">
    <text evidence="1">The sequence shown here is derived from an EMBL/GenBank/DDBJ whole genome shotgun (WGS) entry which is preliminary data.</text>
</comment>
<protein>
    <submittedName>
        <fullName evidence="1">Uncharacterized protein</fullName>
    </submittedName>
</protein>
<evidence type="ECO:0000313" key="1">
    <source>
        <dbReference type="EMBL" id="KAG0418133.1"/>
    </source>
</evidence>
<gene>
    <name evidence="1" type="ORF">HPB47_005108</name>
</gene>
<keyword evidence="2" id="KW-1185">Reference proteome</keyword>
<sequence length="424" mass="48793">MLFLTWMKTNERLGMLWLSVYPDKHHQSFAPINIIHHVEMRWKAMEFRRRSNVVFPAGRTVLQNLYCPCGCVHSEKSTGSYSSCCCCGLTRSFLDIAGLRLKTIMVPVLSAAMFYTMCNAFSRCCPPDSTTMPCKCSGPSSFTVLTCDNLISTQQVAQVAKNVESHTKEYGKFSMYNAKVMALEPGMFGQLRFEYIFVKKSTITEVKHGSLEPSKDSLKRLEIIHCELKNFPFQNVSTFPKLESLQLSYNNLKAVPDYAFKYNPSLKKVDLSFNKISYIGNYAFYYVPFLRELNLRNNKLKIINNNAFAVHVKPNNDFVLDMSNNQVLMIADDAFHNENFKVLNMSRNKLKSFPEKHFRPLLVRMAVQLEGTIDLEGNRMNCSCSSMEWLLKMQPYYRRFVKGFVCSETHKTLEHMTSWDLGCA</sequence>
<accession>A0AC60PDV2</accession>
<evidence type="ECO:0000313" key="2">
    <source>
        <dbReference type="Proteomes" id="UP000805193"/>
    </source>
</evidence>